<evidence type="ECO:0000313" key="4">
    <source>
        <dbReference type="Proteomes" id="UP001500460"/>
    </source>
</evidence>
<name>A0ABP5X7B3_9ACTN</name>
<dbReference type="InterPro" id="IPR011037">
    <property type="entry name" value="Pyrv_Knase-like_insert_dom_sf"/>
</dbReference>
<proteinExistence type="predicted"/>
<feature type="region of interest" description="Disordered" evidence="1">
    <location>
        <begin position="13"/>
        <end position="34"/>
    </location>
</feature>
<dbReference type="PROSITE" id="PS51340">
    <property type="entry name" value="MOSC"/>
    <property type="match status" value="1"/>
</dbReference>
<accession>A0ABP5X7B3</accession>
<evidence type="ECO:0000259" key="2">
    <source>
        <dbReference type="PROSITE" id="PS51340"/>
    </source>
</evidence>
<reference evidence="4" key="1">
    <citation type="journal article" date="2019" name="Int. J. Syst. Evol. Microbiol.">
        <title>The Global Catalogue of Microorganisms (GCM) 10K type strain sequencing project: providing services to taxonomists for standard genome sequencing and annotation.</title>
        <authorList>
            <consortium name="The Broad Institute Genomics Platform"/>
            <consortium name="The Broad Institute Genome Sequencing Center for Infectious Disease"/>
            <person name="Wu L."/>
            <person name="Ma J."/>
        </authorList>
    </citation>
    <scope>NUCLEOTIDE SEQUENCE [LARGE SCALE GENOMIC DNA]</scope>
    <source>
        <strain evidence="4">JCM 6922</strain>
    </source>
</reference>
<dbReference type="RefSeq" id="WP_344606154.1">
    <property type="nucleotide sequence ID" value="NZ_BAAATK010000031.1"/>
</dbReference>
<dbReference type="EMBL" id="BAAATK010000031">
    <property type="protein sequence ID" value="GAA2447480.1"/>
    <property type="molecule type" value="Genomic_DNA"/>
</dbReference>
<evidence type="ECO:0000313" key="3">
    <source>
        <dbReference type="EMBL" id="GAA2447480.1"/>
    </source>
</evidence>
<sequence length="195" mass="20207">MIEVEVLQLPVSPAHRLSGRPADGPSPGPADERVPQVEVRRGLGLVGDRYHGRPAHRDAAVTIMAAEHLPLAVDPSAGLRHTRRNVLLRGVDIDSRVGATIAPDCGTGSVLFAVNRPARPCAWRDVTVGPGARRALRGKGGVRCTPLSDGPLTPGPASFRVVGGPDARVTARRAGLGPSPARPGVSVPAGRPTAQ</sequence>
<comment type="caution">
    <text evidence="3">The sequence shown here is derived from an EMBL/GenBank/DDBJ whole genome shotgun (WGS) entry which is preliminary data.</text>
</comment>
<evidence type="ECO:0000256" key="1">
    <source>
        <dbReference type="SAM" id="MobiDB-lite"/>
    </source>
</evidence>
<protein>
    <recommendedName>
        <fullName evidence="2">MOSC domain-containing protein</fullName>
    </recommendedName>
</protein>
<dbReference type="Gene3D" id="2.40.33.20">
    <property type="entry name" value="PK beta-barrel domain-like"/>
    <property type="match status" value="1"/>
</dbReference>
<dbReference type="SUPFAM" id="SSF50800">
    <property type="entry name" value="PK beta-barrel domain-like"/>
    <property type="match status" value="1"/>
</dbReference>
<feature type="region of interest" description="Disordered" evidence="1">
    <location>
        <begin position="166"/>
        <end position="195"/>
    </location>
</feature>
<feature type="domain" description="MOSC" evidence="2">
    <location>
        <begin position="32"/>
        <end position="161"/>
    </location>
</feature>
<keyword evidence="4" id="KW-1185">Reference proteome</keyword>
<gene>
    <name evidence="3" type="ORF">GCM10010421_44180</name>
</gene>
<dbReference type="Proteomes" id="UP001500460">
    <property type="component" value="Unassembled WGS sequence"/>
</dbReference>
<organism evidence="3 4">
    <name type="scientific">Streptomyces glaucus</name>
    <dbReference type="NCBI Taxonomy" id="284029"/>
    <lineage>
        <taxon>Bacteria</taxon>
        <taxon>Bacillati</taxon>
        <taxon>Actinomycetota</taxon>
        <taxon>Actinomycetes</taxon>
        <taxon>Kitasatosporales</taxon>
        <taxon>Streptomycetaceae</taxon>
        <taxon>Streptomyces</taxon>
    </lineage>
</organism>
<dbReference type="InterPro" id="IPR005302">
    <property type="entry name" value="MoCF_Sase_C"/>
</dbReference>